<dbReference type="Proteomes" id="UP000749559">
    <property type="component" value="Unassembled WGS sequence"/>
</dbReference>
<keyword evidence="1" id="KW-0443">Lipid metabolism</keyword>
<gene>
    <name evidence="7" type="ORF">OFUS_LOCUS12758</name>
</gene>
<evidence type="ECO:0000313" key="7">
    <source>
        <dbReference type="EMBL" id="CAH1786966.1"/>
    </source>
</evidence>
<protein>
    <recommendedName>
        <fullName evidence="5">ethanolamine kinase</fullName>
        <ecNumber evidence="5">2.7.1.82</ecNumber>
    </recommendedName>
</protein>
<dbReference type="SUPFAM" id="SSF56112">
    <property type="entry name" value="Protein kinase-like (PK-like)"/>
    <property type="match status" value="1"/>
</dbReference>
<evidence type="ECO:0000313" key="8">
    <source>
        <dbReference type="Proteomes" id="UP000749559"/>
    </source>
</evidence>
<comment type="similarity">
    <text evidence="4">Belongs to the choline/ethanolamine kinase family.</text>
</comment>
<proteinExistence type="inferred from homology"/>
<keyword evidence="8" id="KW-1185">Reference proteome</keyword>
<feature type="coiled-coil region" evidence="6">
    <location>
        <begin position="187"/>
        <end position="214"/>
    </location>
</feature>
<dbReference type="AlphaFoldDB" id="A0A8S4P2G2"/>
<evidence type="ECO:0000256" key="5">
    <source>
        <dbReference type="ARBA" id="ARBA00038874"/>
    </source>
</evidence>
<comment type="pathway">
    <text evidence="3">Phospholipid metabolism; phosphatidylethanolamine biosynthesis; phosphatidylethanolamine from ethanolamine: step 1/3.</text>
</comment>
<keyword evidence="1" id="KW-0594">Phospholipid biosynthesis</keyword>
<dbReference type="EC" id="2.7.1.82" evidence="5"/>
<dbReference type="PANTHER" id="PTHR22603">
    <property type="entry name" value="CHOLINE/ETHANOALAMINE KINASE"/>
    <property type="match status" value="1"/>
</dbReference>
<dbReference type="GO" id="GO:0004305">
    <property type="term" value="F:ethanolamine kinase activity"/>
    <property type="evidence" value="ECO:0007669"/>
    <property type="project" value="UniProtKB-EC"/>
</dbReference>
<dbReference type="GO" id="GO:0005737">
    <property type="term" value="C:cytoplasm"/>
    <property type="evidence" value="ECO:0007669"/>
    <property type="project" value="TreeGrafter"/>
</dbReference>
<feature type="non-terminal residue" evidence="7">
    <location>
        <position position="1"/>
    </location>
</feature>
<dbReference type="OrthoDB" id="10267235at2759"/>
<organism evidence="7 8">
    <name type="scientific">Owenia fusiformis</name>
    <name type="common">Polychaete worm</name>
    <dbReference type="NCBI Taxonomy" id="6347"/>
    <lineage>
        <taxon>Eukaryota</taxon>
        <taxon>Metazoa</taxon>
        <taxon>Spiralia</taxon>
        <taxon>Lophotrochozoa</taxon>
        <taxon>Annelida</taxon>
        <taxon>Polychaeta</taxon>
        <taxon>Sedentaria</taxon>
        <taxon>Canalipalpata</taxon>
        <taxon>Sabellida</taxon>
        <taxon>Oweniida</taxon>
        <taxon>Oweniidae</taxon>
        <taxon>Owenia</taxon>
    </lineage>
</organism>
<evidence type="ECO:0000256" key="2">
    <source>
        <dbReference type="ARBA" id="ARBA00023264"/>
    </source>
</evidence>
<dbReference type="EMBL" id="CAIIXF020000006">
    <property type="protein sequence ID" value="CAH1786966.1"/>
    <property type="molecule type" value="Genomic_DNA"/>
</dbReference>
<dbReference type="PANTHER" id="PTHR22603:SF66">
    <property type="entry name" value="ETHANOLAMINE KINASE"/>
    <property type="match status" value="1"/>
</dbReference>
<dbReference type="Gene3D" id="3.90.1200.10">
    <property type="match status" value="1"/>
</dbReference>
<dbReference type="GO" id="GO:0006646">
    <property type="term" value="P:phosphatidylethanolamine biosynthetic process"/>
    <property type="evidence" value="ECO:0007669"/>
    <property type="project" value="TreeGrafter"/>
</dbReference>
<dbReference type="CDD" id="cd05157">
    <property type="entry name" value="ETNK_euk"/>
    <property type="match status" value="1"/>
</dbReference>
<evidence type="ECO:0000256" key="1">
    <source>
        <dbReference type="ARBA" id="ARBA00023209"/>
    </source>
</evidence>
<dbReference type="Pfam" id="PF01633">
    <property type="entry name" value="Choline_kinase"/>
    <property type="match status" value="1"/>
</dbReference>
<keyword evidence="6" id="KW-0175">Coiled coil</keyword>
<sequence length="363" mass="42684">VSGSEMEENDKFLELDIFVSENAIEEGAIELMKSVRPEWKAGDIKFKVFTEGITNKLIGCYKGSKEDMVLVRVYGNKTDLIIDREAELRNMLVLHSEGCAPPPYAKFNNGLCYAFVHGICLDEKTVREEKIGRLVAEEMAKIHDIQESSRSAKQSKIEREPMLFKKIKTFLNLVPEEFQNPEKNERYKKGVKNRKDLERELEELKEHLETINSPVVLCHNDLLLQNIVYNEEIEKITFIDYEYGFYNYQAYDIANHFNEFAGVETVDYTLYPDKELQYRWLRDYLSAWYSLQGLNKIPTERDIEILYVEVNKYSLASHFFWGVWALIQARFSDIDFDFLGYAMQRLNEFHSQKEERFALTMPE</sequence>
<keyword evidence="2" id="KW-1208">Phospholipid metabolism</keyword>
<comment type="caution">
    <text evidence="7">The sequence shown here is derived from an EMBL/GenBank/DDBJ whole genome shotgun (WGS) entry which is preliminary data.</text>
</comment>
<evidence type="ECO:0000256" key="4">
    <source>
        <dbReference type="ARBA" id="ARBA00038211"/>
    </source>
</evidence>
<dbReference type="Gene3D" id="3.30.200.20">
    <property type="entry name" value="Phosphorylase Kinase, domain 1"/>
    <property type="match status" value="1"/>
</dbReference>
<reference evidence="7" key="1">
    <citation type="submission" date="2022-03" db="EMBL/GenBank/DDBJ databases">
        <authorList>
            <person name="Martin C."/>
        </authorList>
    </citation>
    <scope>NUCLEOTIDE SEQUENCE</scope>
</reference>
<name>A0A8S4P2G2_OWEFU</name>
<keyword evidence="1" id="KW-0444">Lipid biosynthesis</keyword>
<evidence type="ECO:0000256" key="6">
    <source>
        <dbReference type="SAM" id="Coils"/>
    </source>
</evidence>
<accession>A0A8S4P2G2</accession>
<dbReference type="InterPro" id="IPR011009">
    <property type="entry name" value="Kinase-like_dom_sf"/>
</dbReference>
<evidence type="ECO:0000256" key="3">
    <source>
        <dbReference type="ARBA" id="ARBA00037883"/>
    </source>
</evidence>